<keyword evidence="2" id="KW-1185">Reference proteome</keyword>
<dbReference type="EMBL" id="QTSX02005886">
    <property type="protein sequence ID" value="KAJ9056696.1"/>
    <property type="molecule type" value="Genomic_DNA"/>
</dbReference>
<organism evidence="1 2">
    <name type="scientific">Entomophthora muscae</name>
    <dbReference type="NCBI Taxonomy" id="34485"/>
    <lineage>
        <taxon>Eukaryota</taxon>
        <taxon>Fungi</taxon>
        <taxon>Fungi incertae sedis</taxon>
        <taxon>Zoopagomycota</taxon>
        <taxon>Entomophthoromycotina</taxon>
        <taxon>Entomophthoromycetes</taxon>
        <taxon>Entomophthorales</taxon>
        <taxon>Entomophthoraceae</taxon>
        <taxon>Entomophthora</taxon>
    </lineage>
</organism>
<proteinExistence type="predicted"/>
<dbReference type="Proteomes" id="UP001165960">
    <property type="component" value="Unassembled WGS sequence"/>
</dbReference>
<protein>
    <submittedName>
        <fullName evidence="1">Uncharacterized protein</fullName>
    </submittedName>
</protein>
<accession>A0ACC2S329</accession>
<sequence length="600" mass="66879">MSGTSVPTQANLAPASPACSSASSEAKRAPNNKGPLKDKNQATGRQGKNFHEAKTFADKGRPNNKPQRKRASNPSSSKPQRPQLAHSPDAEDLLLSSRKKGRGNLNHLLQFTLPPRQAHSPQAFRKARFSKSSSIPFNKYRYMNANFRFLVRSTGSYLLQLTDPDDYVEWMDVQQVVVTTTEELNCPICLSVPTAPRMTACGHVYCLPCVLRYLNQATEAEARAWRKCPICYDPVYSKALKPVVTYHAPAPPKPPCNMNFRLLYRRKDSTVTLPTYEGLPMGELPWDTTPGALKFTGLARSTARHLADHLKADKEALIEALQAAKSDGELEEARFIAAAQADVAVSLASIPSDQLHLLSSQEEDSRDLHQFYRSEDGQHIYLLPLHSRILFDHLQEEGNVPASISLPVAHYEESTVNEEMRKRFKNLSFLPLGCDVAFVDLDLESFVKPEILQNYQAPLEARSRHLKAKIRVERKAELRVNSNSFSSLEPFCEAPAVSIGSEDFPEMIASSASFPPPSVDSSNWAAMATRTRDSRSDWTISTSEEQYYAPRPNRTLADDFELALSESILALDALDVKGQKGSKKGKKKLVLLSSNVQRRR</sequence>
<name>A0ACC2S329_9FUNG</name>
<evidence type="ECO:0000313" key="2">
    <source>
        <dbReference type="Proteomes" id="UP001165960"/>
    </source>
</evidence>
<gene>
    <name evidence="1" type="ORF">DSO57_1030265</name>
</gene>
<reference evidence="1" key="1">
    <citation type="submission" date="2022-04" db="EMBL/GenBank/DDBJ databases">
        <title>Genome of the entomopathogenic fungus Entomophthora muscae.</title>
        <authorList>
            <person name="Elya C."/>
            <person name="Lovett B.R."/>
            <person name="Lee E."/>
            <person name="Macias A.M."/>
            <person name="Hajek A.E."/>
            <person name="De Bivort B.L."/>
            <person name="Kasson M.T."/>
            <person name="De Fine Licht H.H."/>
            <person name="Stajich J.E."/>
        </authorList>
    </citation>
    <scope>NUCLEOTIDE SEQUENCE</scope>
    <source>
        <strain evidence="1">Berkeley</strain>
    </source>
</reference>
<comment type="caution">
    <text evidence="1">The sequence shown here is derived from an EMBL/GenBank/DDBJ whole genome shotgun (WGS) entry which is preliminary data.</text>
</comment>
<evidence type="ECO:0000313" key="1">
    <source>
        <dbReference type="EMBL" id="KAJ9056696.1"/>
    </source>
</evidence>